<evidence type="ECO:0000313" key="2">
    <source>
        <dbReference type="EMBL" id="KAK7339388.1"/>
    </source>
</evidence>
<sequence>MLSGGFEVRTKGLPTRSLTTWATPLLWFTLHLINMSTLAFIGGFYWWVPPLFLVIRFESGTAPDYTKSVHRQRLPTHFVLAFPLLEPRGTNMPLSTISGMSTVLGYTISLTLGEVWTNVPTPQGTI</sequence>
<comment type="caution">
    <text evidence="2">The sequence shown here is derived from an EMBL/GenBank/DDBJ whole genome shotgun (WGS) entry which is preliminary data.</text>
</comment>
<dbReference type="AlphaFoldDB" id="A0AAN9LSG7"/>
<accession>A0AAN9LSG7</accession>
<keyword evidence="1" id="KW-0472">Membrane</keyword>
<dbReference type="Proteomes" id="UP001367508">
    <property type="component" value="Unassembled WGS sequence"/>
</dbReference>
<keyword evidence="1" id="KW-0812">Transmembrane</keyword>
<protein>
    <submittedName>
        <fullName evidence="2">Uncharacterized protein</fullName>
    </submittedName>
</protein>
<feature type="transmembrane region" description="Helical" evidence="1">
    <location>
        <begin position="25"/>
        <end position="48"/>
    </location>
</feature>
<organism evidence="2 3">
    <name type="scientific">Canavalia gladiata</name>
    <name type="common">Sword bean</name>
    <name type="synonym">Dolichos gladiatus</name>
    <dbReference type="NCBI Taxonomy" id="3824"/>
    <lineage>
        <taxon>Eukaryota</taxon>
        <taxon>Viridiplantae</taxon>
        <taxon>Streptophyta</taxon>
        <taxon>Embryophyta</taxon>
        <taxon>Tracheophyta</taxon>
        <taxon>Spermatophyta</taxon>
        <taxon>Magnoliopsida</taxon>
        <taxon>eudicotyledons</taxon>
        <taxon>Gunneridae</taxon>
        <taxon>Pentapetalae</taxon>
        <taxon>rosids</taxon>
        <taxon>fabids</taxon>
        <taxon>Fabales</taxon>
        <taxon>Fabaceae</taxon>
        <taxon>Papilionoideae</taxon>
        <taxon>50 kb inversion clade</taxon>
        <taxon>NPAAA clade</taxon>
        <taxon>indigoferoid/millettioid clade</taxon>
        <taxon>Phaseoleae</taxon>
        <taxon>Canavalia</taxon>
    </lineage>
</organism>
<proteinExistence type="predicted"/>
<evidence type="ECO:0000256" key="1">
    <source>
        <dbReference type="SAM" id="Phobius"/>
    </source>
</evidence>
<dbReference type="EMBL" id="JAYMYQ010000004">
    <property type="protein sequence ID" value="KAK7339388.1"/>
    <property type="molecule type" value="Genomic_DNA"/>
</dbReference>
<keyword evidence="1" id="KW-1133">Transmembrane helix</keyword>
<reference evidence="2 3" key="1">
    <citation type="submission" date="2024-01" db="EMBL/GenBank/DDBJ databases">
        <title>The genomes of 5 underutilized Papilionoideae crops provide insights into root nodulation and disease resistanc.</title>
        <authorList>
            <person name="Jiang F."/>
        </authorList>
    </citation>
    <scope>NUCLEOTIDE SEQUENCE [LARGE SCALE GENOMIC DNA]</scope>
    <source>
        <strain evidence="2">LVBAO_FW01</strain>
        <tissue evidence="2">Leaves</tissue>
    </source>
</reference>
<evidence type="ECO:0000313" key="3">
    <source>
        <dbReference type="Proteomes" id="UP001367508"/>
    </source>
</evidence>
<keyword evidence="3" id="KW-1185">Reference proteome</keyword>
<gene>
    <name evidence="2" type="ORF">VNO77_20052</name>
</gene>
<name>A0AAN9LSG7_CANGL</name>